<organism evidence="2 3">
    <name type="scientific">Ambrosia artemisiifolia</name>
    <name type="common">Common ragweed</name>
    <dbReference type="NCBI Taxonomy" id="4212"/>
    <lineage>
        <taxon>Eukaryota</taxon>
        <taxon>Viridiplantae</taxon>
        <taxon>Streptophyta</taxon>
        <taxon>Embryophyta</taxon>
        <taxon>Tracheophyta</taxon>
        <taxon>Spermatophyta</taxon>
        <taxon>Magnoliopsida</taxon>
        <taxon>eudicotyledons</taxon>
        <taxon>Gunneridae</taxon>
        <taxon>Pentapetalae</taxon>
        <taxon>asterids</taxon>
        <taxon>campanulids</taxon>
        <taxon>Asterales</taxon>
        <taxon>Asteraceae</taxon>
        <taxon>Asteroideae</taxon>
        <taxon>Heliantheae alliance</taxon>
        <taxon>Heliantheae</taxon>
        <taxon>Ambrosia</taxon>
    </lineage>
</organism>
<accession>A0AAD5GIG5</accession>
<dbReference type="EMBL" id="JAMZMK010008298">
    <property type="protein sequence ID" value="KAI7741013.1"/>
    <property type="molecule type" value="Genomic_DNA"/>
</dbReference>
<sequence>MQGKDVPLSRISFFTENFMFEHPVKRRHGPYSSLEAGCSSQLETASQREIHKPSPGHSRRLVSLFLTSGFSGDDDGTSGYLSRYGGGGDIVTDQINVSQQYYEHSTEDQERPV</sequence>
<proteinExistence type="predicted"/>
<reference evidence="2" key="1">
    <citation type="submission" date="2022-06" db="EMBL/GenBank/DDBJ databases">
        <title>Uncovering the hologenomic basis of an extraordinary plant invasion.</title>
        <authorList>
            <person name="Bieker V.C."/>
            <person name="Martin M.D."/>
            <person name="Gilbert T."/>
            <person name="Hodgins K."/>
            <person name="Battlay P."/>
            <person name="Petersen B."/>
            <person name="Wilson J."/>
        </authorList>
    </citation>
    <scope>NUCLEOTIDE SEQUENCE</scope>
    <source>
        <strain evidence="2">AA19_3_7</strain>
        <tissue evidence="2">Leaf</tissue>
    </source>
</reference>
<name>A0AAD5GIG5_AMBAR</name>
<feature type="region of interest" description="Disordered" evidence="1">
    <location>
        <begin position="29"/>
        <end position="56"/>
    </location>
</feature>
<keyword evidence="3" id="KW-1185">Reference proteome</keyword>
<evidence type="ECO:0000256" key="1">
    <source>
        <dbReference type="SAM" id="MobiDB-lite"/>
    </source>
</evidence>
<evidence type="ECO:0000313" key="2">
    <source>
        <dbReference type="EMBL" id="KAI7741013.1"/>
    </source>
</evidence>
<protein>
    <submittedName>
        <fullName evidence="2">Uncharacterized protein</fullName>
    </submittedName>
</protein>
<gene>
    <name evidence="2" type="ORF">M8C21_004778</name>
</gene>
<comment type="caution">
    <text evidence="2">The sequence shown here is derived from an EMBL/GenBank/DDBJ whole genome shotgun (WGS) entry which is preliminary data.</text>
</comment>
<dbReference type="Proteomes" id="UP001206925">
    <property type="component" value="Unassembled WGS sequence"/>
</dbReference>
<dbReference type="AlphaFoldDB" id="A0AAD5GIG5"/>
<evidence type="ECO:0000313" key="3">
    <source>
        <dbReference type="Proteomes" id="UP001206925"/>
    </source>
</evidence>